<dbReference type="EMBL" id="JALLBG020000221">
    <property type="protein sequence ID" value="KAL3758803.1"/>
    <property type="molecule type" value="Genomic_DNA"/>
</dbReference>
<feature type="compositionally biased region" description="Basic and acidic residues" evidence="1">
    <location>
        <begin position="273"/>
        <end position="294"/>
    </location>
</feature>
<evidence type="ECO:0000313" key="4">
    <source>
        <dbReference type="Proteomes" id="UP001530293"/>
    </source>
</evidence>
<feature type="compositionally biased region" description="Acidic residues" evidence="1">
    <location>
        <begin position="384"/>
        <end position="422"/>
    </location>
</feature>
<protein>
    <recommendedName>
        <fullName evidence="2">PUB domain-containing protein</fullName>
    </recommendedName>
</protein>
<feature type="region of interest" description="Disordered" evidence="1">
    <location>
        <begin position="661"/>
        <end position="696"/>
    </location>
</feature>
<dbReference type="InterPro" id="IPR036388">
    <property type="entry name" value="WH-like_DNA-bd_sf"/>
</dbReference>
<dbReference type="Gene3D" id="1.10.10.10">
    <property type="entry name" value="Winged helix-like DNA-binding domain superfamily/Winged helix DNA-binding domain"/>
    <property type="match status" value="1"/>
</dbReference>
<accession>A0ABD3M4Z3</accession>
<dbReference type="Gene3D" id="1.20.58.2190">
    <property type="match status" value="1"/>
</dbReference>
<evidence type="ECO:0000313" key="3">
    <source>
        <dbReference type="EMBL" id="KAL3758803.1"/>
    </source>
</evidence>
<feature type="compositionally biased region" description="Basic and acidic residues" evidence="1">
    <location>
        <begin position="33"/>
        <end position="45"/>
    </location>
</feature>
<keyword evidence="4" id="KW-1185">Reference proteome</keyword>
<feature type="compositionally biased region" description="Low complexity" evidence="1">
    <location>
        <begin position="667"/>
        <end position="696"/>
    </location>
</feature>
<dbReference type="CDD" id="cd09212">
    <property type="entry name" value="PUB"/>
    <property type="match status" value="1"/>
</dbReference>
<gene>
    <name evidence="3" type="ORF">ACHAWU_008788</name>
</gene>
<reference evidence="3 4" key="1">
    <citation type="submission" date="2024-10" db="EMBL/GenBank/DDBJ databases">
        <title>Updated reference genomes for cyclostephanoid diatoms.</title>
        <authorList>
            <person name="Roberts W.R."/>
            <person name="Alverson A.J."/>
        </authorList>
    </citation>
    <scope>NUCLEOTIDE SEQUENCE [LARGE SCALE GENOMIC DNA]</scope>
    <source>
        <strain evidence="3 4">AJA232-27</strain>
    </source>
</reference>
<feature type="region of interest" description="Disordered" evidence="1">
    <location>
        <begin position="378"/>
        <end position="422"/>
    </location>
</feature>
<feature type="domain" description="PUB" evidence="2">
    <location>
        <begin position="715"/>
        <end position="783"/>
    </location>
</feature>
<comment type="caution">
    <text evidence="3">The sequence shown here is derived from an EMBL/GenBank/DDBJ whole genome shotgun (WGS) entry which is preliminary data.</text>
</comment>
<dbReference type="PANTHER" id="PTHR23153:SF38">
    <property type="entry name" value="UBX DOMAIN-CONTAINING PROTEIN 6"/>
    <property type="match status" value="1"/>
</dbReference>
<evidence type="ECO:0000256" key="1">
    <source>
        <dbReference type="SAM" id="MobiDB-lite"/>
    </source>
</evidence>
<dbReference type="PANTHER" id="PTHR23153">
    <property type="entry name" value="UBX-RELATED"/>
    <property type="match status" value="1"/>
</dbReference>
<evidence type="ECO:0000259" key="2">
    <source>
        <dbReference type="Pfam" id="PF09409"/>
    </source>
</evidence>
<organism evidence="3 4">
    <name type="scientific">Discostella pseudostelligera</name>
    <dbReference type="NCBI Taxonomy" id="259834"/>
    <lineage>
        <taxon>Eukaryota</taxon>
        <taxon>Sar</taxon>
        <taxon>Stramenopiles</taxon>
        <taxon>Ochrophyta</taxon>
        <taxon>Bacillariophyta</taxon>
        <taxon>Coscinodiscophyceae</taxon>
        <taxon>Thalassiosirophycidae</taxon>
        <taxon>Stephanodiscales</taxon>
        <taxon>Stephanodiscaceae</taxon>
        <taxon>Discostella</taxon>
    </lineage>
</organism>
<dbReference type="Pfam" id="PF09409">
    <property type="entry name" value="PUB"/>
    <property type="match status" value="1"/>
</dbReference>
<dbReference type="InterPro" id="IPR036339">
    <property type="entry name" value="PUB-like_dom_sf"/>
</dbReference>
<feature type="compositionally biased region" description="Low complexity" evidence="1">
    <location>
        <begin position="46"/>
        <end position="62"/>
    </location>
</feature>
<name>A0ABD3M4Z3_9STRA</name>
<feature type="compositionally biased region" description="Low complexity" evidence="1">
    <location>
        <begin position="69"/>
        <end position="98"/>
    </location>
</feature>
<dbReference type="Proteomes" id="UP001530293">
    <property type="component" value="Unassembled WGS sequence"/>
</dbReference>
<proteinExistence type="predicted"/>
<feature type="compositionally biased region" description="Basic and acidic residues" evidence="1">
    <location>
        <begin position="180"/>
        <end position="206"/>
    </location>
</feature>
<feature type="region of interest" description="Disordered" evidence="1">
    <location>
        <begin position="1"/>
        <end position="101"/>
    </location>
</feature>
<dbReference type="InterPro" id="IPR018997">
    <property type="entry name" value="PUB_domain"/>
</dbReference>
<dbReference type="SUPFAM" id="SSF143503">
    <property type="entry name" value="PUG domain-like"/>
    <property type="match status" value="1"/>
</dbReference>
<dbReference type="AlphaFoldDB" id="A0ABD3M4Z3"/>
<sequence length="831" mass="91641">MPIDDDRTSVVLSSGMPAVNNKGSSSDGAVISRDADADAHEKVADNNDNAAAVASSSSTSSTQLNQPKTASSSSPTSSSSTYQRASPPSQNQQQQQQNQEERLLDETKLQKAIAFLHNPTIRDVSNSSKRIYLERNTDLNNDEIDAAMGRIRMMEHNGGGSYGNDGNVRDTGGSSSTDDIQGREGDRHQYHQREEWPNQRHGDRYNPNDLLPPPPPRGHPTTTIREDDYYDGKVNYTDSNGARRYPPPSQHPSLSAHHAQGNDYYYNTGNTWQRREHDPHYRGEDDVHHGNDHPQHHHRARGEMTPIPGAGAGAGGGTSWLGGFSLGILGLAAWRWLNGGDFVLFPPPSIMSSTSTTMSNLVNDNGTMSVAVAAKKTELTSCPEEVEEQEEEENEDEEEDQGDEEEESKEEDNDENEDEYNEEDEFLASHDLHAILNHKNSHSRYPVQQQPSYDELVLEIRALTSAIHSHRDSQERIARNAYNSNVGKGVTDDAMDFLRKKREASKKVEVSKSENDQLNVVASLLKEVSGDLNDLKQSTNLMQHQSRDQGCTQDHIATEERSMEEEIFVDVEGPINQIDLVMKKVQKMMAIVDEKPNANEEENIVTFENGNNNSDGAGDDGGYIGTVEEGDEMFMSASTVSEVDQLNALVVASESIVSKDVADAANTEESGGQQSEESCETSQNNLPEQPEQQQQHQLKQLEDALRTLATNNDAQTLKVGAQMLYLYCRNISQNASVPRYRKIYTNNNTFRSKVGNLVGAKDFLMAVGFVEHAKENLYEWSEQQAGGDGGENIDTEAMIKSKLDFALVALELMKNGGAGAHVDGGDQKDGA</sequence>
<feature type="region of interest" description="Disordered" evidence="1">
    <location>
        <begin position="155"/>
        <end position="301"/>
    </location>
</feature>